<feature type="compositionally biased region" description="Polar residues" evidence="4">
    <location>
        <begin position="738"/>
        <end position="760"/>
    </location>
</feature>
<dbReference type="SUPFAM" id="SSF54236">
    <property type="entry name" value="Ubiquitin-like"/>
    <property type="match status" value="2"/>
</dbReference>
<feature type="domain" description="SH3" evidence="5">
    <location>
        <begin position="761"/>
        <end position="830"/>
    </location>
</feature>
<dbReference type="PANTHER" id="PTHR12573">
    <property type="entry name" value="AT09986P-RELATED"/>
    <property type="match status" value="1"/>
</dbReference>
<protein>
    <recommendedName>
        <fullName evidence="10">Protein kinase regulator</fullName>
    </recommendedName>
</protein>
<feature type="compositionally biased region" description="Low complexity" evidence="4">
    <location>
        <begin position="713"/>
        <end position="731"/>
    </location>
</feature>
<feature type="region of interest" description="Disordered" evidence="4">
    <location>
        <begin position="436"/>
        <end position="534"/>
    </location>
</feature>
<evidence type="ECO:0000256" key="1">
    <source>
        <dbReference type="ARBA" id="ARBA00022443"/>
    </source>
</evidence>
<dbReference type="PROSITE" id="PS50002">
    <property type="entry name" value="SH3"/>
    <property type="match status" value="2"/>
</dbReference>
<keyword evidence="3" id="KW-0175">Coiled coil</keyword>
<dbReference type="PROSITE" id="PS50200">
    <property type="entry name" value="RA"/>
    <property type="match status" value="2"/>
</dbReference>
<sequence length="975" mass="107961">MDGAIHDPIDKHILDWDESDVQQWFSNLGYSQYEEQIKEHKIQGDSLCMLDSDGLKAFGITTIGQRLSILKSIYHLKLAHSIPFSEDDYVPPSTRLRTLEEDNRTLTLAMRSFSDEIIKLRSTIGFPDESTNQLRKRLPYLRSEVQAANGPATTSDESSRASSSLLTAESSTLNSVATPSGQESSESFNNTKVSLDDPTWKVLPAALKKHRINTDEWQNYAMFISFGPANNRTKRRLELEEKPLYLFKKLKEAEKNPAFVLKNMKDPLSLVQLVSSSQPFIYKYDIDIDDAPYIHITMDGLAADRHILDWDETDVHNWLSSLGYRQYESQIREHKIQGDSLCELDSDGLKSLGITTIGQRLAILKAIYQVKLAQNVPIQEHHYVPPSEAPERVENINVEKLHSIVKDQAQRLRTLEEDNRNLTSTLQSFVDEFNNIRTSSGRSDDASSSLRRQPSFKWAQFVKPQKSPTKEAHIESPHPSPQRVEHDMSSYSRNAGPSTLPAPPAEKTRTPPPQADTAASGALKPTKQESSDNLKSFKVSLEDPTWKVLPAALKKYRINNDNWQSYAMFICYGPSGNRIERCLSYDEKPLLLFQKLKDAKKNPVFMLKHIKDIRSPIAVAQQKHAARKASSIISQESTVTGATHGHQKAPSQSRITHRPPKLEVQDLSTATPAPTTGLSPQPGWPEASMLSPAPDSSRQEEMTLTPGSATIQTSHFSNFSTFTASSSSNGNGRDSTRTRVNGTESQEPTNSTREMPPASTSGVSYAVAIYPYMAEQEDEFDVVVGDTFVILSRARGWWVVQRDPTGSGIVETDIVKQGWVPAGCLLETNVPVASAIAEATAAKNGSTAGSPPETPVSKTPILPLSIISTSFPGIALMDYKKKGDEELDLVKDDALRVFKRYNHWSYAVKEVGGDRGWVPSWFIGKVSASGVTPAATPNSGMPTPQASGLDDSQTQVSPMSSAFPPVQSRNTPIVV</sequence>
<dbReference type="CDD" id="cd01786">
    <property type="entry name" value="RA_STE50"/>
    <property type="match status" value="2"/>
</dbReference>
<comment type="caution">
    <text evidence="8">The sequence shown here is derived from an EMBL/GenBank/DDBJ whole genome shotgun (WGS) entry which is preliminary data.</text>
</comment>
<dbReference type="CDD" id="cd00174">
    <property type="entry name" value="SH3"/>
    <property type="match status" value="2"/>
</dbReference>
<dbReference type="Gene3D" id="3.10.20.90">
    <property type="entry name" value="Phosphatidylinositol 3-kinase Catalytic Subunit, Chain A, domain 1"/>
    <property type="match status" value="2"/>
</dbReference>
<dbReference type="InterPro" id="IPR013761">
    <property type="entry name" value="SAM/pointed_sf"/>
</dbReference>
<evidence type="ECO:0000259" key="6">
    <source>
        <dbReference type="PROSITE" id="PS50105"/>
    </source>
</evidence>
<feature type="compositionally biased region" description="Polar residues" evidence="4">
    <location>
        <begin position="631"/>
        <end position="641"/>
    </location>
</feature>
<evidence type="ECO:0000313" key="9">
    <source>
        <dbReference type="Proteomes" id="UP000283269"/>
    </source>
</evidence>
<feature type="region of interest" description="Disordered" evidence="4">
    <location>
        <begin position="931"/>
        <end position="975"/>
    </location>
</feature>
<dbReference type="Pfam" id="PF00536">
    <property type="entry name" value="SAM_1"/>
    <property type="match status" value="2"/>
</dbReference>
<dbReference type="SMART" id="SM00314">
    <property type="entry name" value="RA"/>
    <property type="match status" value="2"/>
</dbReference>
<feature type="domain" description="SH3" evidence="5">
    <location>
        <begin position="868"/>
        <end position="928"/>
    </location>
</feature>
<dbReference type="Gene3D" id="1.10.150.50">
    <property type="entry name" value="Transcription Factor, Ets-1"/>
    <property type="match status" value="2"/>
</dbReference>
<dbReference type="GO" id="GO:0007165">
    <property type="term" value="P:signal transduction"/>
    <property type="evidence" value="ECO:0007669"/>
    <property type="project" value="InterPro"/>
</dbReference>
<feature type="compositionally biased region" description="Polar residues" evidence="4">
    <location>
        <begin position="176"/>
        <end position="193"/>
    </location>
</feature>
<organism evidence="8 9">
    <name type="scientific">Psilocybe cyanescens</name>
    <dbReference type="NCBI Taxonomy" id="93625"/>
    <lineage>
        <taxon>Eukaryota</taxon>
        <taxon>Fungi</taxon>
        <taxon>Dikarya</taxon>
        <taxon>Basidiomycota</taxon>
        <taxon>Agaricomycotina</taxon>
        <taxon>Agaricomycetes</taxon>
        <taxon>Agaricomycetidae</taxon>
        <taxon>Agaricales</taxon>
        <taxon>Agaricineae</taxon>
        <taxon>Strophariaceae</taxon>
        <taxon>Psilocybe</taxon>
    </lineage>
</organism>
<feature type="region of interest" description="Disordered" evidence="4">
    <location>
        <begin position="146"/>
        <end position="193"/>
    </location>
</feature>
<dbReference type="CDD" id="cd09533">
    <property type="entry name" value="SAM_Ste50-like_fungal"/>
    <property type="match status" value="1"/>
</dbReference>
<evidence type="ECO:0008006" key="10">
    <source>
        <dbReference type="Google" id="ProtNLM"/>
    </source>
</evidence>
<dbReference type="Pfam" id="PF00018">
    <property type="entry name" value="SH3_1"/>
    <property type="match status" value="2"/>
</dbReference>
<name>A0A409XJ22_PSICY</name>
<feature type="coiled-coil region" evidence="3">
    <location>
        <begin position="398"/>
        <end position="432"/>
    </location>
</feature>
<keyword evidence="1 2" id="KW-0728">SH3 domain</keyword>
<keyword evidence="9" id="KW-1185">Reference proteome</keyword>
<dbReference type="InterPro" id="IPR036028">
    <property type="entry name" value="SH3-like_dom_sf"/>
</dbReference>
<feature type="region of interest" description="Disordered" evidence="4">
    <location>
        <begin position="628"/>
        <end position="760"/>
    </location>
</feature>
<dbReference type="InterPro" id="IPR000159">
    <property type="entry name" value="RA_dom"/>
</dbReference>
<feature type="compositionally biased region" description="Low complexity" evidence="4">
    <location>
        <begin position="437"/>
        <end position="452"/>
    </location>
</feature>
<dbReference type="SUPFAM" id="SSF50044">
    <property type="entry name" value="SH3-domain"/>
    <property type="match status" value="2"/>
</dbReference>
<gene>
    <name evidence="8" type="ORF">CVT25_010139</name>
</gene>
<feature type="domain" description="SAM" evidence="6">
    <location>
        <begin position="310"/>
        <end position="373"/>
    </location>
</feature>
<dbReference type="STRING" id="93625.A0A409XJ22"/>
<dbReference type="EMBL" id="NHYD01001548">
    <property type="protein sequence ID" value="PPQ90750.1"/>
    <property type="molecule type" value="Genomic_DNA"/>
</dbReference>
<feature type="domain" description="Ras-associating" evidence="7">
    <location>
        <begin position="192"/>
        <end position="266"/>
    </location>
</feature>
<feature type="domain" description="Ras-associating" evidence="7">
    <location>
        <begin position="535"/>
        <end position="612"/>
    </location>
</feature>
<evidence type="ECO:0000256" key="3">
    <source>
        <dbReference type="SAM" id="Coils"/>
    </source>
</evidence>
<feature type="compositionally biased region" description="Pro residues" evidence="4">
    <location>
        <begin position="500"/>
        <end position="514"/>
    </location>
</feature>
<feature type="domain" description="SAM" evidence="6">
    <location>
        <begin position="16"/>
        <end position="79"/>
    </location>
</feature>
<evidence type="ECO:0000256" key="2">
    <source>
        <dbReference type="PROSITE-ProRule" id="PRU00192"/>
    </source>
</evidence>
<dbReference type="Proteomes" id="UP000283269">
    <property type="component" value="Unassembled WGS sequence"/>
</dbReference>
<dbReference type="Gene3D" id="2.30.30.40">
    <property type="entry name" value="SH3 Domains"/>
    <property type="match status" value="2"/>
</dbReference>
<evidence type="ECO:0000256" key="4">
    <source>
        <dbReference type="SAM" id="MobiDB-lite"/>
    </source>
</evidence>
<reference evidence="8 9" key="1">
    <citation type="journal article" date="2018" name="Evol. Lett.">
        <title>Horizontal gene cluster transfer increased hallucinogenic mushroom diversity.</title>
        <authorList>
            <person name="Reynolds H.T."/>
            <person name="Vijayakumar V."/>
            <person name="Gluck-Thaler E."/>
            <person name="Korotkin H.B."/>
            <person name="Matheny P.B."/>
            <person name="Slot J.C."/>
        </authorList>
    </citation>
    <scope>NUCLEOTIDE SEQUENCE [LARGE SCALE GENOMIC DNA]</scope>
    <source>
        <strain evidence="8 9">2631</strain>
    </source>
</reference>
<evidence type="ECO:0000259" key="5">
    <source>
        <dbReference type="PROSITE" id="PS50002"/>
    </source>
</evidence>
<dbReference type="SUPFAM" id="SSF47769">
    <property type="entry name" value="SAM/Pointed domain"/>
    <property type="match status" value="2"/>
</dbReference>
<dbReference type="PANTHER" id="PTHR12573:SF4">
    <property type="entry name" value="AT09986P-RELATED"/>
    <property type="match status" value="1"/>
</dbReference>
<feature type="compositionally biased region" description="Polar residues" evidence="4">
    <location>
        <begin position="666"/>
        <end position="679"/>
    </location>
</feature>
<dbReference type="PROSITE" id="PS50105">
    <property type="entry name" value="SAM_DOMAIN"/>
    <property type="match status" value="2"/>
</dbReference>
<dbReference type="InterPro" id="IPR001452">
    <property type="entry name" value="SH3_domain"/>
</dbReference>
<feature type="compositionally biased region" description="Low complexity" evidence="4">
    <location>
        <begin position="152"/>
        <end position="175"/>
    </location>
</feature>
<dbReference type="Pfam" id="PF00788">
    <property type="entry name" value="RA"/>
    <property type="match status" value="2"/>
</dbReference>
<feature type="compositionally biased region" description="Polar residues" evidence="4">
    <location>
        <begin position="935"/>
        <end position="960"/>
    </location>
</feature>
<dbReference type="InterPro" id="IPR029071">
    <property type="entry name" value="Ubiquitin-like_domsf"/>
</dbReference>
<dbReference type="AlphaFoldDB" id="A0A409XJ22"/>
<accession>A0A409XJ22</accession>
<evidence type="ECO:0000259" key="7">
    <source>
        <dbReference type="PROSITE" id="PS50200"/>
    </source>
</evidence>
<dbReference type="InterPro" id="IPR001660">
    <property type="entry name" value="SAM"/>
</dbReference>
<dbReference type="SMART" id="SM00326">
    <property type="entry name" value="SH3"/>
    <property type="match status" value="2"/>
</dbReference>
<dbReference type="InParanoid" id="A0A409XJ22"/>
<dbReference type="OrthoDB" id="8883818at2759"/>
<dbReference type="SMART" id="SM00454">
    <property type="entry name" value="SAM"/>
    <property type="match status" value="2"/>
</dbReference>
<proteinExistence type="predicted"/>
<evidence type="ECO:0000313" key="8">
    <source>
        <dbReference type="EMBL" id="PPQ90750.1"/>
    </source>
</evidence>